<evidence type="ECO:0000256" key="2">
    <source>
        <dbReference type="SAM" id="Phobius"/>
    </source>
</evidence>
<evidence type="ECO:0000256" key="1">
    <source>
        <dbReference type="SAM" id="MobiDB-lite"/>
    </source>
</evidence>
<reference evidence="3 4" key="1">
    <citation type="submission" date="2019-05" db="EMBL/GenBank/DDBJ databases">
        <title>Comparative genomics and metabolomics analyses of clavulanic acid producing Streptomyces species provides insight into specialized metabolism and evolution of beta-lactam biosynthetic gene clusters.</title>
        <authorList>
            <person name="Moore M.A."/>
            <person name="Cruz-Morales P."/>
            <person name="Barona Gomez F."/>
            <person name="Kapil T."/>
        </authorList>
    </citation>
    <scope>NUCLEOTIDE SEQUENCE [LARGE SCALE GENOMIC DNA]</scope>
    <source>
        <strain evidence="3 4">NRRL 5741</strain>
    </source>
</reference>
<feature type="region of interest" description="Disordered" evidence="1">
    <location>
        <begin position="66"/>
        <end position="92"/>
    </location>
</feature>
<dbReference type="Proteomes" id="UP000419138">
    <property type="component" value="Unassembled WGS sequence"/>
</dbReference>
<keyword evidence="2" id="KW-0472">Membrane</keyword>
<protein>
    <submittedName>
        <fullName evidence="3">Uncharacterized protein</fullName>
    </submittedName>
</protein>
<dbReference type="EMBL" id="VCLA01000018">
    <property type="protein sequence ID" value="MQS99051.1"/>
    <property type="molecule type" value="Genomic_DNA"/>
</dbReference>
<name>A0A646KA22_STRJU</name>
<keyword evidence="4" id="KW-1185">Reference proteome</keyword>
<feature type="compositionally biased region" description="Basic residues" evidence="1">
    <location>
        <begin position="72"/>
        <end position="81"/>
    </location>
</feature>
<evidence type="ECO:0000313" key="4">
    <source>
        <dbReference type="Proteomes" id="UP000419138"/>
    </source>
</evidence>
<evidence type="ECO:0000313" key="3">
    <source>
        <dbReference type="EMBL" id="MQS99051.1"/>
    </source>
</evidence>
<comment type="caution">
    <text evidence="3">The sequence shown here is derived from an EMBL/GenBank/DDBJ whole genome shotgun (WGS) entry which is preliminary data.</text>
</comment>
<keyword evidence="2" id="KW-0812">Transmembrane</keyword>
<sequence>MYAGVPPLGALGAGGASALSVRSSGPGSRSGFQTLATVVAATTLIMAGASVCKLLPRRRIEHVLSAVPVPPRRSHRSRPPSHRPQERWATVP</sequence>
<proteinExistence type="predicted"/>
<keyword evidence="2" id="KW-1133">Transmembrane helix</keyword>
<organism evidence="3 4">
    <name type="scientific">Streptomyces jumonjinensis</name>
    <dbReference type="NCBI Taxonomy" id="1945"/>
    <lineage>
        <taxon>Bacteria</taxon>
        <taxon>Bacillati</taxon>
        <taxon>Actinomycetota</taxon>
        <taxon>Actinomycetes</taxon>
        <taxon>Kitasatosporales</taxon>
        <taxon>Streptomycetaceae</taxon>
        <taxon>Streptomyces</taxon>
    </lineage>
</organism>
<accession>A0A646KA22</accession>
<dbReference type="AlphaFoldDB" id="A0A646KA22"/>
<feature type="transmembrane region" description="Helical" evidence="2">
    <location>
        <begin position="34"/>
        <end position="55"/>
    </location>
</feature>
<dbReference type="RefSeq" id="WP_153520775.1">
    <property type="nucleotide sequence ID" value="NZ_JBEPDZ010000016.1"/>
</dbReference>
<feature type="region of interest" description="Disordered" evidence="1">
    <location>
        <begin position="11"/>
        <end position="31"/>
    </location>
</feature>
<gene>
    <name evidence="3" type="ORF">FF041_02200</name>
</gene>